<accession>A0A1Y2BTR1</accession>
<keyword evidence="2" id="KW-1185">Reference proteome</keyword>
<name>A0A1Y2BTR1_9FUNG</name>
<reference evidence="1 2" key="1">
    <citation type="submission" date="2016-08" db="EMBL/GenBank/DDBJ databases">
        <title>A Parts List for Fungal Cellulosomes Revealed by Comparative Genomics.</title>
        <authorList>
            <consortium name="DOE Joint Genome Institute"/>
            <person name="Haitjema C.H."/>
            <person name="Gilmore S.P."/>
            <person name="Henske J.K."/>
            <person name="Solomon K.V."/>
            <person name="De Groot R."/>
            <person name="Kuo A."/>
            <person name="Mondo S.J."/>
            <person name="Salamov A.A."/>
            <person name="Labutti K."/>
            <person name="Zhao Z."/>
            <person name="Chiniquy J."/>
            <person name="Barry K."/>
            <person name="Brewer H.M."/>
            <person name="Purvine S.O."/>
            <person name="Wright A.T."/>
            <person name="Boxma B."/>
            <person name="Van Alen T."/>
            <person name="Hackstein J.H."/>
            <person name="Baker S.E."/>
            <person name="Grigoriev I.V."/>
            <person name="O'Malley M.A."/>
        </authorList>
    </citation>
    <scope>NUCLEOTIDE SEQUENCE [LARGE SCALE GENOMIC DNA]</scope>
    <source>
        <strain evidence="1 2">G1</strain>
    </source>
</reference>
<gene>
    <name evidence="1" type="ORF">LY90DRAFT_511176</name>
</gene>
<dbReference type="AlphaFoldDB" id="A0A1Y2BTR1"/>
<protein>
    <submittedName>
        <fullName evidence="1">Uncharacterized protein</fullName>
    </submittedName>
</protein>
<dbReference type="EMBL" id="MCOG01000142">
    <property type="protein sequence ID" value="ORY37515.1"/>
    <property type="molecule type" value="Genomic_DNA"/>
</dbReference>
<dbReference type="Proteomes" id="UP000193920">
    <property type="component" value="Unassembled WGS sequence"/>
</dbReference>
<proteinExistence type="predicted"/>
<evidence type="ECO:0000313" key="2">
    <source>
        <dbReference type="Proteomes" id="UP000193920"/>
    </source>
</evidence>
<comment type="caution">
    <text evidence="1">The sequence shown here is derived from an EMBL/GenBank/DDBJ whole genome shotgun (WGS) entry which is preliminary data.</text>
</comment>
<organism evidence="1 2">
    <name type="scientific">Neocallimastix californiae</name>
    <dbReference type="NCBI Taxonomy" id="1754190"/>
    <lineage>
        <taxon>Eukaryota</taxon>
        <taxon>Fungi</taxon>
        <taxon>Fungi incertae sedis</taxon>
        <taxon>Chytridiomycota</taxon>
        <taxon>Chytridiomycota incertae sedis</taxon>
        <taxon>Neocallimastigomycetes</taxon>
        <taxon>Neocallimastigales</taxon>
        <taxon>Neocallimastigaceae</taxon>
        <taxon>Neocallimastix</taxon>
    </lineage>
</organism>
<sequence>MKLKMLRIKEIFILLRKKMKKLLNNILKKISNNNEPKELYGVFYCLIVPLIILESQRLLLALNRKKDAIKSLCDVLKAEELTEDEEKCLLNIVINDTGLNSENVDDIVAVIDYYQYEKEDTLLIASCHQLLKLVLNIEGFVKKKEITEEASAQTQEITDNILKQLVVNGKGNGKTNVENFPPDSEVHMQIAKDKFEWTGEEQTF</sequence>
<evidence type="ECO:0000313" key="1">
    <source>
        <dbReference type="EMBL" id="ORY37515.1"/>
    </source>
</evidence>